<evidence type="ECO:0000256" key="2">
    <source>
        <dbReference type="ARBA" id="ARBA00022490"/>
    </source>
</evidence>
<keyword evidence="3" id="KW-0472">Membrane</keyword>
<keyword evidence="5" id="KW-1185">Reference proteome</keyword>
<proteinExistence type="predicted"/>
<dbReference type="InterPro" id="IPR029058">
    <property type="entry name" value="AB_hydrolase_fold"/>
</dbReference>
<dbReference type="Gene3D" id="3.40.50.1820">
    <property type="entry name" value="alpha/beta hydrolase"/>
    <property type="match status" value="1"/>
</dbReference>
<dbReference type="EMBL" id="VIIS01001498">
    <property type="protein sequence ID" value="KAF0297347.1"/>
    <property type="molecule type" value="Genomic_DNA"/>
</dbReference>
<sequence>MQDDPTQPLTKPRPSLWCRLKVRRMDGTANTGPKHRPFVMDMAAMNSAGGRCALGSATAALLLLVIYAALQTIQAEPQSAASFFPPRKIVKGNSLYERLVAAGKKSPIIMAGVNDDVLFKPPTSSLSAVRAPTARSEPAAAARPQSPRVVSAVDLSRGQLPAVDPDRLRVDTGVIAVQGVDVFYAAALPEQSSVDDITFLLLHGAKYSSQTWQDIKTLRTLAALGYNAVAIDLPGFSNSRSTGRLPGSLSKAEFLESVRYELGLGDQVVIVSPSASGEYSVPLLMQQPAWLVGYVPVAPVGTEKITPIKARTIRVPTAIIYGSRDRGLGESSLKALSQIKTATVGVIPNGSHAAYLDNPGLWHLMLHNFVQSLDQLRRQN</sequence>
<dbReference type="Proteomes" id="UP000440578">
    <property type="component" value="Unassembled WGS sequence"/>
</dbReference>
<keyword evidence="2" id="KW-0963">Cytoplasm</keyword>
<comment type="subcellular location">
    <subcellularLocation>
        <location evidence="1">Cytoplasm</location>
    </subcellularLocation>
</comment>
<comment type="caution">
    <text evidence="4">The sequence shown here is derived from an EMBL/GenBank/DDBJ whole genome shotgun (WGS) entry which is preliminary data.</text>
</comment>
<dbReference type="AlphaFoldDB" id="A0A6A4VMC2"/>
<name>A0A6A4VMC2_AMPAM</name>
<dbReference type="OrthoDB" id="284184at2759"/>
<dbReference type="PANTHER" id="PTHR46197">
    <property type="entry name" value="PROTEIN ABHD14B-LIKE"/>
    <property type="match status" value="1"/>
</dbReference>
<accession>A0A6A4VMC2</accession>
<dbReference type="SUPFAM" id="SSF53474">
    <property type="entry name" value="alpha/beta-Hydrolases"/>
    <property type="match status" value="1"/>
</dbReference>
<evidence type="ECO:0000256" key="1">
    <source>
        <dbReference type="ARBA" id="ARBA00004496"/>
    </source>
</evidence>
<protein>
    <submittedName>
        <fullName evidence="4">Protein ABHD14B</fullName>
    </submittedName>
</protein>
<organism evidence="4 5">
    <name type="scientific">Amphibalanus amphitrite</name>
    <name type="common">Striped barnacle</name>
    <name type="synonym">Balanus amphitrite</name>
    <dbReference type="NCBI Taxonomy" id="1232801"/>
    <lineage>
        <taxon>Eukaryota</taxon>
        <taxon>Metazoa</taxon>
        <taxon>Ecdysozoa</taxon>
        <taxon>Arthropoda</taxon>
        <taxon>Crustacea</taxon>
        <taxon>Multicrustacea</taxon>
        <taxon>Cirripedia</taxon>
        <taxon>Thoracica</taxon>
        <taxon>Thoracicalcarea</taxon>
        <taxon>Balanomorpha</taxon>
        <taxon>Balanoidea</taxon>
        <taxon>Balanidae</taxon>
        <taxon>Amphibalaninae</taxon>
        <taxon>Amphibalanus</taxon>
    </lineage>
</organism>
<feature type="transmembrane region" description="Helical" evidence="3">
    <location>
        <begin position="52"/>
        <end position="70"/>
    </location>
</feature>
<keyword evidence="3" id="KW-1133">Transmembrane helix</keyword>
<evidence type="ECO:0000313" key="4">
    <source>
        <dbReference type="EMBL" id="KAF0297347.1"/>
    </source>
</evidence>
<keyword evidence="3" id="KW-0812">Transmembrane</keyword>
<evidence type="ECO:0000256" key="3">
    <source>
        <dbReference type="SAM" id="Phobius"/>
    </source>
</evidence>
<dbReference type="PANTHER" id="PTHR46197:SF3">
    <property type="entry name" value="AB HYDROLASE-1 DOMAIN-CONTAINING PROTEIN"/>
    <property type="match status" value="1"/>
</dbReference>
<reference evidence="4 5" key="1">
    <citation type="submission" date="2019-07" db="EMBL/GenBank/DDBJ databases">
        <title>Draft genome assembly of a fouling barnacle, Amphibalanus amphitrite (Darwin, 1854): The first reference genome for Thecostraca.</title>
        <authorList>
            <person name="Kim W."/>
        </authorList>
    </citation>
    <scope>NUCLEOTIDE SEQUENCE [LARGE SCALE GENOMIC DNA]</scope>
    <source>
        <strain evidence="4">SNU_AA5</strain>
        <tissue evidence="4">Soma without cirri and trophi</tissue>
    </source>
</reference>
<dbReference type="GO" id="GO:0005737">
    <property type="term" value="C:cytoplasm"/>
    <property type="evidence" value="ECO:0007669"/>
    <property type="project" value="UniProtKB-SubCell"/>
</dbReference>
<evidence type="ECO:0000313" key="5">
    <source>
        <dbReference type="Proteomes" id="UP000440578"/>
    </source>
</evidence>
<gene>
    <name evidence="4" type="primary">Abhd14b_0</name>
    <name evidence="4" type="ORF">FJT64_000543</name>
</gene>